<organism evidence="3 4">
    <name type="scientific">Thermosporothrix hazakensis</name>
    <dbReference type="NCBI Taxonomy" id="644383"/>
    <lineage>
        <taxon>Bacteria</taxon>
        <taxon>Bacillati</taxon>
        <taxon>Chloroflexota</taxon>
        <taxon>Ktedonobacteria</taxon>
        <taxon>Ktedonobacterales</taxon>
        <taxon>Thermosporotrichaceae</taxon>
        <taxon>Thermosporothrix</taxon>
    </lineage>
</organism>
<evidence type="ECO:0000313" key="4">
    <source>
        <dbReference type="Proteomes" id="UP000248806"/>
    </source>
</evidence>
<feature type="compositionally biased region" description="Basic and acidic residues" evidence="1">
    <location>
        <begin position="105"/>
        <end position="118"/>
    </location>
</feature>
<dbReference type="Proteomes" id="UP000248806">
    <property type="component" value="Unassembled WGS sequence"/>
</dbReference>
<feature type="domain" description="Peptidase C51" evidence="2">
    <location>
        <begin position="343"/>
        <end position="435"/>
    </location>
</feature>
<dbReference type="Gene3D" id="3.90.1720.10">
    <property type="entry name" value="endopeptidase domain like (from Nostoc punctiforme)"/>
    <property type="match status" value="1"/>
</dbReference>
<evidence type="ECO:0000313" key="3">
    <source>
        <dbReference type="EMBL" id="PZW25258.1"/>
    </source>
</evidence>
<feature type="region of interest" description="Disordered" evidence="1">
    <location>
        <begin position="327"/>
        <end position="352"/>
    </location>
</feature>
<feature type="compositionally biased region" description="Low complexity" evidence="1">
    <location>
        <begin position="9"/>
        <end position="33"/>
    </location>
</feature>
<dbReference type="InterPro" id="IPR007921">
    <property type="entry name" value="CHAP_dom"/>
</dbReference>
<keyword evidence="4" id="KW-1185">Reference proteome</keyword>
<protein>
    <recommendedName>
        <fullName evidence="2">Peptidase C51 domain-containing protein</fullName>
    </recommendedName>
</protein>
<dbReference type="AlphaFoldDB" id="A0A326U1S4"/>
<dbReference type="PROSITE" id="PS50911">
    <property type="entry name" value="CHAP"/>
    <property type="match status" value="1"/>
</dbReference>
<sequence>MPDATPSTQQPQPEQQLDSTPKPEQMPAQQPQPEQRPDSTPKPDQAPAPIPTPEPKQTKVPAPTPTPRVPVPTPSAQQPQPQPKQQPSKSTAKPQASAAKQDTTTIDKSKEQQPQSTDKHKAVVWFINSTFQQVVLSAPQTIKLDKYRVNLHLPSAITIAPAKSDKELGTVYANANALDAVVDGDPKSFEQDELNGVLPGGDEKNGNGVFYHIALQGTQRALDYQHQAQQEIGRSIDGTIFLSNFRDPITLPESYQIESAYGTITLAHSVTVPKSNFQVATYVKAILRTTQQHVPDKITGQIYQVGDKLTSITYGFFTGNAEKDALKREQAKQPKQAEQKQQPPAQQPKQLTTKAIPGTGNYFPAGQCTWWANQRYHELFGVWVPWTINANAYQWVDRAVEFNWHVSDKPVVGSIVVLAPGVTGSEQPVWTCSYD</sequence>
<dbReference type="EMBL" id="QKUF01000019">
    <property type="protein sequence ID" value="PZW25258.1"/>
    <property type="molecule type" value="Genomic_DNA"/>
</dbReference>
<evidence type="ECO:0000256" key="1">
    <source>
        <dbReference type="SAM" id="MobiDB-lite"/>
    </source>
</evidence>
<dbReference type="InterPro" id="IPR038765">
    <property type="entry name" value="Papain-like_cys_pep_sf"/>
</dbReference>
<comment type="caution">
    <text evidence="3">The sequence shown here is derived from an EMBL/GenBank/DDBJ whole genome shotgun (WGS) entry which is preliminary data.</text>
</comment>
<dbReference type="SUPFAM" id="SSF54001">
    <property type="entry name" value="Cysteine proteinases"/>
    <property type="match status" value="1"/>
</dbReference>
<dbReference type="Pfam" id="PF05257">
    <property type="entry name" value="CHAP"/>
    <property type="match status" value="1"/>
</dbReference>
<reference evidence="3 4" key="1">
    <citation type="submission" date="2018-06" db="EMBL/GenBank/DDBJ databases">
        <title>Genomic Encyclopedia of Archaeal and Bacterial Type Strains, Phase II (KMG-II): from individual species to whole genera.</title>
        <authorList>
            <person name="Goeker M."/>
        </authorList>
    </citation>
    <scope>NUCLEOTIDE SEQUENCE [LARGE SCALE GENOMIC DNA]</scope>
    <source>
        <strain evidence="3 4">ATCC BAA-1881</strain>
    </source>
</reference>
<name>A0A326U1S4_THEHA</name>
<feature type="region of interest" description="Disordered" evidence="1">
    <location>
        <begin position="1"/>
        <end position="118"/>
    </location>
</feature>
<feature type="compositionally biased region" description="Low complexity" evidence="1">
    <location>
        <begin position="74"/>
        <end position="95"/>
    </location>
</feature>
<gene>
    <name evidence="3" type="ORF">EI42_04310</name>
</gene>
<feature type="compositionally biased region" description="Basic and acidic residues" evidence="1">
    <location>
        <begin position="327"/>
        <end position="338"/>
    </location>
</feature>
<feature type="compositionally biased region" description="Pro residues" evidence="1">
    <location>
        <begin position="62"/>
        <end position="73"/>
    </location>
</feature>
<feature type="compositionally biased region" description="Pro residues" evidence="1">
    <location>
        <begin position="44"/>
        <end position="54"/>
    </location>
</feature>
<feature type="compositionally biased region" description="Low complexity" evidence="1">
    <location>
        <begin position="339"/>
        <end position="350"/>
    </location>
</feature>
<proteinExistence type="predicted"/>
<evidence type="ECO:0000259" key="2">
    <source>
        <dbReference type="PROSITE" id="PS50911"/>
    </source>
</evidence>
<accession>A0A326U1S4</accession>
<dbReference type="RefSeq" id="WP_111324647.1">
    <property type="nucleotide sequence ID" value="NZ_QKUF01000019.1"/>
</dbReference>